<evidence type="ECO:0000313" key="2">
    <source>
        <dbReference type="Proteomes" id="UP000662572"/>
    </source>
</evidence>
<organism evidence="1 2">
    <name type="scientific">Asticcacaulis endophyticus</name>
    <dbReference type="NCBI Taxonomy" id="1395890"/>
    <lineage>
        <taxon>Bacteria</taxon>
        <taxon>Pseudomonadati</taxon>
        <taxon>Pseudomonadota</taxon>
        <taxon>Alphaproteobacteria</taxon>
        <taxon>Caulobacterales</taxon>
        <taxon>Caulobacteraceae</taxon>
        <taxon>Asticcacaulis</taxon>
    </lineage>
</organism>
<gene>
    <name evidence="1" type="ORF">GCM10011273_03570</name>
</gene>
<sequence>MTNPKEWKIVPCQPTPEMIDAAVLCKTKPKAANTLDRMNETVGILYASALNAAPPSPFVMVAREDLCAVLRCVESPSGHTAASINRLTQEEVAKAAYDANPCMERNAPVPWTRILNAGYTHHSSRAYRIADAVLELLNKGRG</sequence>
<dbReference type="Proteomes" id="UP000662572">
    <property type="component" value="Unassembled WGS sequence"/>
</dbReference>
<reference evidence="1" key="2">
    <citation type="submission" date="2020-09" db="EMBL/GenBank/DDBJ databases">
        <authorList>
            <person name="Sun Q."/>
            <person name="Kim S."/>
        </authorList>
    </citation>
    <scope>NUCLEOTIDE SEQUENCE</scope>
    <source>
        <strain evidence="1">KCTC 32296</strain>
    </source>
</reference>
<evidence type="ECO:0000313" key="1">
    <source>
        <dbReference type="EMBL" id="GGZ22043.1"/>
    </source>
</evidence>
<name>A0A918PTD4_9CAUL</name>
<protein>
    <submittedName>
        <fullName evidence="1">Uncharacterized protein</fullName>
    </submittedName>
</protein>
<comment type="caution">
    <text evidence="1">The sequence shown here is derived from an EMBL/GenBank/DDBJ whole genome shotgun (WGS) entry which is preliminary data.</text>
</comment>
<reference evidence="1" key="1">
    <citation type="journal article" date="2014" name="Int. J. Syst. Evol. Microbiol.">
        <title>Complete genome sequence of Corynebacterium casei LMG S-19264T (=DSM 44701T), isolated from a smear-ripened cheese.</title>
        <authorList>
            <consortium name="US DOE Joint Genome Institute (JGI-PGF)"/>
            <person name="Walter F."/>
            <person name="Albersmeier A."/>
            <person name="Kalinowski J."/>
            <person name="Ruckert C."/>
        </authorList>
    </citation>
    <scope>NUCLEOTIDE SEQUENCE</scope>
    <source>
        <strain evidence="1">KCTC 32296</strain>
    </source>
</reference>
<dbReference type="EMBL" id="BMZB01000001">
    <property type="protein sequence ID" value="GGZ22043.1"/>
    <property type="molecule type" value="Genomic_DNA"/>
</dbReference>
<keyword evidence="2" id="KW-1185">Reference proteome</keyword>
<proteinExistence type="predicted"/>
<accession>A0A918PTD4</accession>
<dbReference type="AlphaFoldDB" id="A0A918PTD4"/>
<dbReference type="RefSeq" id="WP_189484654.1">
    <property type="nucleotide sequence ID" value="NZ_BMZB01000001.1"/>
</dbReference>